<dbReference type="SUPFAM" id="SSF89392">
    <property type="entry name" value="Prokaryotic lipoproteins and lipoprotein localization factors"/>
    <property type="match status" value="1"/>
</dbReference>
<keyword evidence="3" id="KW-1185">Reference proteome</keyword>
<dbReference type="PANTHER" id="PTHR37507:SF2">
    <property type="entry name" value="SPORULATION PROTEIN YDCC"/>
    <property type="match status" value="1"/>
</dbReference>
<dbReference type="PANTHER" id="PTHR37507">
    <property type="entry name" value="SPORULATION PROTEIN YDCC"/>
    <property type="match status" value="1"/>
</dbReference>
<dbReference type="InterPro" id="IPR029046">
    <property type="entry name" value="LolA/LolB/LppX"/>
</dbReference>
<name>A0ABS9LDW6_9MICC</name>
<protein>
    <submittedName>
        <fullName evidence="2">DUF2092 domain-containing protein</fullName>
    </submittedName>
</protein>
<proteinExistence type="predicted"/>
<dbReference type="EMBL" id="JAKLTQ010000029">
    <property type="protein sequence ID" value="MCG2624708.1"/>
    <property type="molecule type" value="Genomic_DNA"/>
</dbReference>
<comment type="caution">
    <text evidence="2">The sequence shown here is derived from an EMBL/GenBank/DDBJ whole genome shotgun (WGS) entry which is preliminary data.</text>
</comment>
<keyword evidence="1" id="KW-0732">Signal</keyword>
<accession>A0ABS9LDW6</accession>
<evidence type="ECO:0000256" key="1">
    <source>
        <dbReference type="SAM" id="SignalP"/>
    </source>
</evidence>
<sequence>MIRRRSRWLAAAVVPLAVGAGALTWTVQASAAQDLPAKSAEEVLSMALGSDVKTFSGALEQSSELGLPELPDTGPAADVGVATALDLFTGTHTARVFVDGPDKARLQVMDRLAERDVIRQGRSVWFYSSRDNTAAHLSLPERTGPGAGSPEEFGQPDAVQTPDQLARRLLSAVDSSTQVTVGPETEVADRAAYELVLDPRSSATLVDSVTIAVDAQTGMPLSVQVQARNQQKPAFTLAFTELQLQTPSAELFTFTPPPGASVQERTLQAPAREGKAPGAVPSQQDSGYTVAGEGWDAVVALPAGSVPADVAGSELLRQATYAVPNGRAMTTALVSVLLTNDGRVFAGSVPLERLQAAAEAR</sequence>
<dbReference type="InterPro" id="IPR052944">
    <property type="entry name" value="Sporulation_related"/>
</dbReference>
<feature type="signal peptide" evidence="1">
    <location>
        <begin position="1"/>
        <end position="31"/>
    </location>
</feature>
<evidence type="ECO:0000313" key="3">
    <source>
        <dbReference type="Proteomes" id="UP001165368"/>
    </source>
</evidence>
<evidence type="ECO:0000313" key="2">
    <source>
        <dbReference type="EMBL" id="MCG2624708.1"/>
    </source>
</evidence>
<dbReference type="Proteomes" id="UP001165368">
    <property type="component" value="Unassembled WGS sequence"/>
</dbReference>
<gene>
    <name evidence="2" type="ORF">LVY72_22730</name>
</gene>
<feature type="chain" id="PRO_5045247790" evidence="1">
    <location>
        <begin position="32"/>
        <end position="361"/>
    </location>
</feature>
<dbReference type="RefSeq" id="WP_237826984.1">
    <property type="nucleotide sequence ID" value="NZ_JAKLTQ010000029.1"/>
</dbReference>
<dbReference type="Gene3D" id="2.50.20.10">
    <property type="entry name" value="Lipoprotein localisation LolA/LolB/LppX"/>
    <property type="match status" value="1"/>
</dbReference>
<reference evidence="2" key="1">
    <citation type="submission" date="2022-01" db="EMBL/GenBank/DDBJ databases">
        <authorList>
            <person name="Jo J.-H."/>
            <person name="Im W.-T."/>
        </authorList>
    </citation>
    <scope>NUCLEOTIDE SEQUENCE</scope>
    <source>
        <strain evidence="2">I2-34</strain>
    </source>
</reference>
<organism evidence="2 3">
    <name type="scientific">Arthrobacter hankyongi</name>
    <dbReference type="NCBI Taxonomy" id="2904801"/>
    <lineage>
        <taxon>Bacteria</taxon>
        <taxon>Bacillati</taxon>
        <taxon>Actinomycetota</taxon>
        <taxon>Actinomycetes</taxon>
        <taxon>Micrococcales</taxon>
        <taxon>Micrococcaceae</taxon>
        <taxon>Arthrobacter</taxon>
    </lineage>
</organism>